<name>A0A6G1GHX9_9PEZI</name>
<protein>
    <submittedName>
        <fullName evidence="2">Uncharacterized protein</fullName>
    </submittedName>
</protein>
<feature type="compositionally biased region" description="Polar residues" evidence="1">
    <location>
        <begin position="54"/>
        <end position="67"/>
    </location>
</feature>
<keyword evidence="3" id="KW-1185">Reference proteome</keyword>
<gene>
    <name evidence="2" type="ORF">K402DRAFT_426149</name>
</gene>
<evidence type="ECO:0000313" key="2">
    <source>
        <dbReference type="EMBL" id="KAF1980546.1"/>
    </source>
</evidence>
<dbReference type="EMBL" id="ML977294">
    <property type="protein sequence ID" value="KAF1980546.1"/>
    <property type="molecule type" value="Genomic_DNA"/>
</dbReference>
<dbReference type="Proteomes" id="UP000800041">
    <property type="component" value="Unassembled WGS sequence"/>
</dbReference>
<proteinExistence type="predicted"/>
<dbReference type="AlphaFoldDB" id="A0A6G1GHX9"/>
<evidence type="ECO:0000256" key="1">
    <source>
        <dbReference type="SAM" id="MobiDB-lite"/>
    </source>
</evidence>
<evidence type="ECO:0000313" key="3">
    <source>
        <dbReference type="Proteomes" id="UP000800041"/>
    </source>
</evidence>
<feature type="region of interest" description="Disordered" evidence="1">
    <location>
        <begin position="41"/>
        <end position="81"/>
    </location>
</feature>
<reference evidence="2" key="1">
    <citation type="journal article" date="2020" name="Stud. Mycol.">
        <title>101 Dothideomycetes genomes: a test case for predicting lifestyles and emergence of pathogens.</title>
        <authorList>
            <person name="Haridas S."/>
            <person name="Albert R."/>
            <person name="Binder M."/>
            <person name="Bloem J."/>
            <person name="Labutti K."/>
            <person name="Salamov A."/>
            <person name="Andreopoulos B."/>
            <person name="Baker S."/>
            <person name="Barry K."/>
            <person name="Bills G."/>
            <person name="Bluhm B."/>
            <person name="Cannon C."/>
            <person name="Castanera R."/>
            <person name="Culley D."/>
            <person name="Daum C."/>
            <person name="Ezra D."/>
            <person name="Gonzalez J."/>
            <person name="Henrissat B."/>
            <person name="Kuo A."/>
            <person name="Liang C."/>
            <person name="Lipzen A."/>
            <person name="Lutzoni F."/>
            <person name="Magnuson J."/>
            <person name="Mondo S."/>
            <person name="Nolan M."/>
            <person name="Ohm R."/>
            <person name="Pangilinan J."/>
            <person name="Park H.-J."/>
            <person name="Ramirez L."/>
            <person name="Alfaro M."/>
            <person name="Sun H."/>
            <person name="Tritt A."/>
            <person name="Yoshinaga Y."/>
            <person name="Zwiers L.-H."/>
            <person name="Turgeon B."/>
            <person name="Goodwin S."/>
            <person name="Spatafora J."/>
            <person name="Crous P."/>
            <person name="Grigoriev I."/>
        </authorList>
    </citation>
    <scope>NUCLEOTIDE SEQUENCE</scope>
    <source>
        <strain evidence="2">CBS 113979</strain>
    </source>
</reference>
<sequence>MVAPSSCSSCASPPVALNRDLQDSLKIHDCIRMYRETIPSTTSHSHAAFGVTLGQEQLDSPESSQGSRSRRTRKVDEKSQKERKCVCQRNHLFSRCFYLNPAAAPKAWSPRETVQAKIVAEINGNARLRDIKLR</sequence>
<organism evidence="2 3">
    <name type="scientific">Aulographum hederae CBS 113979</name>
    <dbReference type="NCBI Taxonomy" id="1176131"/>
    <lineage>
        <taxon>Eukaryota</taxon>
        <taxon>Fungi</taxon>
        <taxon>Dikarya</taxon>
        <taxon>Ascomycota</taxon>
        <taxon>Pezizomycotina</taxon>
        <taxon>Dothideomycetes</taxon>
        <taxon>Pleosporomycetidae</taxon>
        <taxon>Aulographales</taxon>
        <taxon>Aulographaceae</taxon>
    </lineage>
</organism>
<accession>A0A6G1GHX9</accession>